<proteinExistence type="predicted"/>
<dbReference type="EMBL" id="CP102453">
    <property type="protein sequence ID" value="UUX33354.1"/>
    <property type="molecule type" value="Genomic_DNA"/>
</dbReference>
<dbReference type="Pfam" id="PF04326">
    <property type="entry name" value="SLFN_AlbA_2"/>
    <property type="match status" value="1"/>
</dbReference>
<dbReference type="GO" id="GO:0005524">
    <property type="term" value="F:ATP binding"/>
    <property type="evidence" value="ECO:0007669"/>
    <property type="project" value="UniProtKB-KW"/>
</dbReference>
<dbReference type="Proteomes" id="UP001315967">
    <property type="component" value="Chromosome"/>
</dbReference>
<keyword evidence="3" id="KW-1185">Reference proteome</keyword>
<feature type="domain" description="Schlafen AlbA-2" evidence="1">
    <location>
        <begin position="15"/>
        <end position="142"/>
    </location>
</feature>
<gene>
    <name evidence="2" type="ORF">NRE15_10640</name>
</gene>
<evidence type="ECO:0000313" key="3">
    <source>
        <dbReference type="Proteomes" id="UP001315967"/>
    </source>
</evidence>
<keyword evidence="2" id="KW-0547">Nucleotide-binding</keyword>
<evidence type="ECO:0000259" key="1">
    <source>
        <dbReference type="Pfam" id="PF04326"/>
    </source>
</evidence>
<accession>A0ABY5P3N7</accession>
<dbReference type="InterPro" id="IPR038461">
    <property type="entry name" value="Schlafen_AlbA_2_dom_sf"/>
</dbReference>
<evidence type="ECO:0000313" key="2">
    <source>
        <dbReference type="EMBL" id="UUX33354.1"/>
    </source>
</evidence>
<name>A0ABY5P3N7_9LACT</name>
<sequence>MDNEDLNYLIEFELENTKLDFKRDLYDNKNKPELIKDVMAMANAHYEGTKYIIFGVKLLEDGSREYNSIQSIPDQSDIEELIDNNIEPTIDLSFYPYRFQGYQLAILEINGFSDRPYMLKKDNQRFKAGESQIRKGSTTSRVSRDDLEKIYSIKSANISSHKILIGFDERMSKELDVNIEMNNIEELPSSKNKRFYEEQLIILRDYIEKENADSLDKSIETNNPLPGIYIPAIKEFQKLTQKVSDGRINIGNNYMGLPIRLSEEELIERINSVKEDFNSEDLFFIQENFAQEFNPYILNSDSKFIEDVIIHFYIPKEVGWVIPEYYSEPKNNPLEISRGNLFSHYPTVEEYDNEYVITEYLGEVRHHYKREVLAEPLKILYSKEMISKDCSIKYEVHGRNISIPIEGFLMLKFYSDD</sequence>
<dbReference type="Gene3D" id="3.30.950.30">
    <property type="entry name" value="Schlafen, AAA domain"/>
    <property type="match status" value="1"/>
</dbReference>
<dbReference type="InterPro" id="IPR007421">
    <property type="entry name" value="Schlafen_AlbA_2_dom"/>
</dbReference>
<organism evidence="2 3">
    <name type="scientific">Fundicoccus culcitae</name>
    <dbReference type="NCBI Taxonomy" id="2969821"/>
    <lineage>
        <taxon>Bacteria</taxon>
        <taxon>Bacillati</taxon>
        <taxon>Bacillota</taxon>
        <taxon>Bacilli</taxon>
        <taxon>Lactobacillales</taxon>
        <taxon>Aerococcaceae</taxon>
        <taxon>Fundicoccus</taxon>
    </lineage>
</organism>
<keyword evidence="2" id="KW-0067">ATP-binding</keyword>
<protein>
    <submittedName>
        <fullName evidence="2">ATP-binding protein</fullName>
    </submittedName>
</protein>
<dbReference type="RefSeq" id="WP_313792855.1">
    <property type="nucleotide sequence ID" value="NZ_CP102453.1"/>
</dbReference>
<reference evidence="2 3" key="1">
    <citation type="submission" date="2022-08" db="EMBL/GenBank/DDBJ databases">
        <title>Aerococcaceae sp. nov isolated from spoiled eye mask.</title>
        <authorList>
            <person name="Zhou G."/>
            <person name="Xie X.-B."/>
            <person name="Shi Q.-S."/>
            <person name="Wang Y.-S."/>
            <person name="Wen X."/>
            <person name="Peng H."/>
            <person name="Yang X.-J."/>
            <person name="Tao H.-B."/>
            <person name="Huang X.-M."/>
        </authorList>
    </citation>
    <scope>NUCLEOTIDE SEQUENCE [LARGE SCALE GENOMIC DNA]</scope>
    <source>
        <strain evidence="3">DM20194951</strain>
    </source>
</reference>